<organism evidence="2">
    <name type="scientific">marine sediment metagenome</name>
    <dbReference type="NCBI Taxonomy" id="412755"/>
    <lineage>
        <taxon>unclassified sequences</taxon>
        <taxon>metagenomes</taxon>
        <taxon>ecological metagenomes</taxon>
    </lineage>
</organism>
<dbReference type="InterPro" id="IPR003615">
    <property type="entry name" value="HNH_nuc"/>
</dbReference>
<reference evidence="2" key="1">
    <citation type="journal article" date="2014" name="Front. Microbiol.">
        <title>High frequency of phylogenetically diverse reductive dehalogenase-homologous genes in deep subseafloor sedimentary metagenomes.</title>
        <authorList>
            <person name="Kawai M."/>
            <person name="Futagami T."/>
            <person name="Toyoda A."/>
            <person name="Takaki Y."/>
            <person name="Nishi S."/>
            <person name="Hori S."/>
            <person name="Arai W."/>
            <person name="Tsubouchi T."/>
            <person name="Morono Y."/>
            <person name="Uchiyama I."/>
            <person name="Ito T."/>
            <person name="Fujiyama A."/>
            <person name="Inagaki F."/>
            <person name="Takami H."/>
        </authorList>
    </citation>
    <scope>NUCLEOTIDE SEQUENCE</scope>
    <source>
        <strain evidence="2">Expedition CK06-06</strain>
    </source>
</reference>
<protein>
    <recommendedName>
        <fullName evidence="1">HNH nuclease domain-containing protein</fullName>
    </recommendedName>
</protein>
<evidence type="ECO:0000313" key="2">
    <source>
        <dbReference type="EMBL" id="GAG28773.1"/>
    </source>
</evidence>
<accession>X0WWE5</accession>
<dbReference type="AlphaFoldDB" id="X0WWE5"/>
<gene>
    <name evidence="2" type="ORF">S01H1_73289</name>
</gene>
<dbReference type="EMBL" id="BARS01048962">
    <property type="protein sequence ID" value="GAG28773.1"/>
    <property type="molecule type" value="Genomic_DNA"/>
</dbReference>
<dbReference type="Pfam" id="PF13392">
    <property type="entry name" value="HNH_3"/>
    <property type="match status" value="1"/>
</dbReference>
<dbReference type="InterPro" id="IPR044925">
    <property type="entry name" value="His-Me_finger_sf"/>
</dbReference>
<comment type="caution">
    <text evidence="2">The sequence shown here is derived from an EMBL/GenBank/DDBJ whole genome shotgun (WGS) entry which is preliminary data.</text>
</comment>
<dbReference type="Gene3D" id="3.90.75.20">
    <property type="match status" value="1"/>
</dbReference>
<name>X0WWE5_9ZZZZ</name>
<sequence length="103" mass="11775">YGYVSIALSPDSPFYAMADKQGYIREHRLVMAKKLGRLLLRRELVHHINGIKDDNGGDNLQLVSALEHSIYNQLCANCPLRKEMRLLRWKVSQLELKAQGALL</sequence>
<proteinExistence type="predicted"/>
<feature type="domain" description="HNH nuclease" evidence="1">
    <location>
        <begin position="27"/>
        <end position="69"/>
    </location>
</feature>
<evidence type="ECO:0000259" key="1">
    <source>
        <dbReference type="Pfam" id="PF13392"/>
    </source>
</evidence>
<dbReference type="SUPFAM" id="SSF54060">
    <property type="entry name" value="His-Me finger endonucleases"/>
    <property type="match status" value="1"/>
</dbReference>
<feature type="non-terminal residue" evidence="2">
    <location>
        <position position="1"/>
    </location>
</feature>